<dbReference type="PRINTS" id="PR00344">
    <property type="entry name" value="BCTRLSENSOR"/>
</dbReference>
<gene>
    <name evidence="23" type="ORF">C8N31_10322</name>
</gene>
<dbReference type="GO" id="GO:0005886">
    <property type="term" value="C:plasma membrane"/>
    <property type="evidence" value="ECO:0007669"/>
    <property type="project" value="UniProtKB-SubCell"/>
</dbReference>
<accession>A0A2T6CGB1</accession>
<dbReference type="CDD" id="cd00130">
    <property type="entry name" value="PAS"/>
    <property type="match status" value="1"/>
</dbReference>
<dbReference type="PROSITE" id="PS50109">
    <property type="entry name" value="HIS_KIN"/>
    <property type="match status" value="1"/>
</dbReference>
<dbReference type="Pfam" id="PF01627">
    <property type="entry name" value="Hpt"/>
    <property type="match status" value="1"/>
</dbReference>
<evidence type="ECO:0000256" key="7">
    <source>
        <dbReference type="ARBA" id="ARBA00022679"/>
    </source>
</evidence>
<dbReference type="PROSITE" id="PS50112">
    <property type="entry name" value="PAS"/>
    <property type="match status" value="1"/>
</dbReference>
<dbReference type="Gene3D" id="3.30.565.10">
    <property type="entry name" value="Histidine kinase-like ATPase, C-terminal domain"/>
    <property type="match status" value="1"/>
</dbReference>
<dbReference type="FunFam" id="3.30.565.10:FF:000010">
    <property type="entry name" value="Sensor histidine kinase RcsC"/>
    <property type="match status" value="1"/>
</dbReference>
<dbReference type="FunFam" id="1.10.287.130:FF:000004">
    <property type="entry name" value="Ethylene receptor 1"/>
    <property type="match status" value="1"/>
</dbReference>
<keyword evidence="10 23" id="KW-0418">Kinase</keyword>
<evidence type="ECO:0000259" key="21">
    <source>
        <dbReference type="PROSITE" id="PS50113"/>
    </source>
</evidence>
<dbReference type="InterPro" id="IPR000014">
    <property type="entry name" value="PAS"/>
</dbReference>
<dbReference type="Gene3D" id="3.30.450.20">
    <property type="entry name" value="PAS domain"/>
    <property type="match status" value="1"/>
</dbReference>
<evidence type="ECO:0000256" key="6">
    <source>
        <dbReference type="ARBA" id="ARBA00022553"/>
    </source>
</evidence>
<dbReference type="GO" id="GO:0000155">
    <property type="term" value="F:phosphorelay sensor kinase activity"/>
    <property type="evidence" value="ECO:0007669"/>
    <property type="project" value="InterPro"/>
</dbReference>
<dbReference type="InterPro" id="IPR000700">
    <property type="entry name" value="PAS-assoc_C"/>
</dbReference>
<dbReference type="InterPro" id="IPR004358">
    <property type="entry name" value="Sig_transdc_His_kin-like_C"/>
</dbReference>
<evidence type="ECO:0000256" key="8">
    <source>
        <dbReference type="ARBA" id="ARBA00022692"/>
    </source>
</evidence>
<keyword evidence="6 16" id="KW-0597">Phosphoprotein</keyword>
<dbReference type="InterPro" id="IPR036641">
    <property type="entry name" value="HPT_dom_sf"/>
</dbReference>
<dbReference type="InterPro" id="IPR035965">
    <property type="entry name" value="PAS-like_dom_sf"/>
</dbReference>
<dbReference type="Pfam" id="PF00072">
    <property type="entry name" value="Response_reg"/>
    <property type="match status" value="1"/>
</dbReference>
<evidence type="ECO:0000259" key="18">
    <source>
        <dbReference type="PROSITE" id="PS50109"/>
    </source>
</evidence>
<evidence type="ECO:0000259" key="19">
    <source>
        <dbReference type="PROSITE" id="PS50110"/>
    </source>
</evidence>
<evidence type="ECO:0000256" key="15">
    <source>
        <dbReference type="PROSITE-ProRule" id="PRU00110"/>
    </source>
</evidence>
<dbReference type="NCBIfam" id="TIGR00229">
    <property type="entry name" value="sensory_box"/>
    <property type="match status" value="1"/>
</dbReference>
<evidence type="ECO:0000259" key="22">
    <source>
        <dbReference type="PROSITE" id="PS50894"/>
    </source>
</evidence>
<evidence type="ECO:0000256" key="16">
    <source>
        <dbReference type="PROSITE-ProRule" id="PRU00169"/>
    </source>
</evidence>
<evidence type="ECO:0000313" key="23">
    <source>
        <dbReference type="EMBL" id="PTX74546.1"/>
    </source>
</evidence>
<comment type="caution">
    <text evidence="23">The sequence shown here is derived from an EMBL/GenBank/DDBJ whole genome shotgun (WGS) entry which is preliminary data.</text>
</comment>
<dbReference type="Gene3D" id="1.10.287.130">
    <property type="match status" value="1"/>
</dbReference>
<evidence type="ECO:0000256" key="1">
    <source>
        <dbReference type="ARBA" id="ARBA00000085"/>
    </source>
</evidence>
<dbReference type="PROSITE" id="PS50894">
    <property type="entry name" value="HPT"/>
    <property type="match status" value="1"/>
</dbReference>
<evidence type="ECO:0000256" key="11">
    <source>
        <dbReference type="ARBA" id="ARBA00022840"/>
    </source>
</evidence>
<dbReference type="SUPFAM" id="SSF55785">
    <property type="entry name" value="PYP-like sensor domain (PAS domain)"/>
    <property type="match status" value="1"/>
</dbReference>
<feature type="domain" description="Response regulatory" evidence="19">
    <location>
        <begin position="603"/>
        <end position="720"/>
    </location>
</feature>
<dbReference type="SUPFAM" id="SSF55874">
    <property type="entry name" value="ATPase domain of HSP90 chaperone/DNA topoisomerase II/histidine kinase"/>
    <property type="match status" value="1"/>
</dbReference>
<dbReference type="SMART" id="SM00448">
    <property type="entry name" value="REC"/>
    <property type="match status" value="1"/>
</dbReference>
<dbReference type="PANTHER" id="PTHR43047:SF78">
    <property type="entry name" value="SENSORY_REGULATORY PROTEIN RPFC"/>
    <property type="match status" value="1"/>
</dbReference>
<comment type="catalytic activity">
    <reaction evidence="1">
        <text>ATP + protein L-histidine = ADP + protein N-phospho-L-histidine.</text>
        <dbReference type="EC" id="2.7.13.3"/>
    </reaction>
</comment>
<dbReference type="PANTHER" id="PTHR43047">
    <property type="entry name" value="TWO-COMPONENT HISTIDINE PROTEIN KINASE"/>
    <property type="match status" value="1"/>
</dbReference>
<reference evidence="23 24" key="1">
    <citation type="submission" date="2018-04" db="EMBL/GenBank/DDBJ databases">
        <title>Genomic Encyclopedia of Archaeal and Bacterial Type Strains, Phase II (KMG-II): from individual species to whole genera.</title>
        <authorList>
            <person name="Goeker M."/>
        </authorList>
    </citation>
    <scope>NUCLEOTIDE SEQUENCE [LARGE SCALE GENOMIC DNA]</scope>
    <source>
        <strain evidence="23 24">DSM 12244</strain>
    </source>
</reference>
<evidence type="ECO:0000256" key="10">
    <source>
        <dbReference type="ARBA" id="ARBA00022777"/>
    </source>
</evidence>
<evidence type="ECO:0000256" key="17">
    <source>
        <dbReference type="SAM" id="Phobius"/>
    </source>
</evidence>
<dbReference type="SUPFAM" id="SSF52172">
    <property type="entry name" value="CheY-like"/>
    <property type="match status" value="1"/>
</dbReference>
<keyword evidence="11" id="KW-0067">ATP-binding</keyword>
<feature type="domain" description="PAC" evidence="21">
    <location>
        <begin position="291"/>
        <end position="341"/>
    </location>
</feature>
<protein>
    <recommendedName>
        <fullName evidence="3">histidine kinase</fullName>
        <ecNumber evidence="3">2.7.13.3</ecNumber>
    </recommendedName>
</protein>
<feature type="transmembrane region" description="Helical" evidence="17">
    <location>
        <begin position="170"/>
        <end position="194"/>
    </location>
</feature>
<dbReference type="SMART" id="SM00387">
    <property type="entry name" value="HATPase_c"/>
    <property type="match status" value="1"/>
</dbReference>
<dbReference type="InterPro" id="IPR011006">
    <property type="entry name" value="CheY-like_superfamily"/>
</dbReference>
<dbReference type="Gene3D" id="3.40.50.2300">
    <property type="match status" value="1"/>
</dbReference>
<dbReference type="InterPro" id="IPR001789">
    <property type="entry name" value="Sig_transdc_resp-reg_receiver"/>
</dbReference>
<dbReference type="InterPro" id="IPR036097">
    <property type="entry name" value="HisK_dim/P_sf"/>
</dbReference>
<evidence type="ECO:0000256" key="14">
    <source>
        <dbReference type="ARBA" id="ARBA00023136"/>
    </source>
</evidence>
<dbReference type="EMBL" id="QBKU01000003">
    <property type="protein sequence ID" value="PTX74546.1"/>
    <property type="molecule type" value="Genomic_DNA"/>
</dbReference>
<dbReference type="PROSITE" id="PS50110">
    <property type="entry name" value="RESPONSE_REGULATORY"/>
    <property type="match status" value="1"/>
</dbReference>
<proteinExistence type="predicted"/>
<keyword evidence="8 17" id="KW-0812">Transmembrane</keyword>
<evidence type="ECO:0000256" key="2">
    <source>
        <dbReference type="ARBA" id="ARBA00004429"/>
    </source>
</evidence>
<dbReference type="AlphaFoldDB" id="A0A2T6CGB1"/>
<dbReference type="GO" id="GO:0005524">
    <property type="term" value="F:ATP binding"/>
    <property type="evidence" value="ECO:0007669"/>
    <property type="project" value="UniProtKB-KW"/>
</dbReference>
<dbReference type="SMART" id="SM00388">
    <property type="entry name" value="HisKA"/>
    <property type="match status" value="1"/>
</dbReference>
<dbReference type="InterPro" id="IPR003661">
    <property type="entry name" value="HisK_dim/P_dom"/>
</dbReference>
<comment type="subcellular location">
    <subcellularLocation>
        <location evidence="2">Cell inner membrane</location>
        <topology evidence="2">Multi-pass membrane protein</topology>
    </subcellularLocation>
</comment>
<dbReference type="Proteomes" id="UP000244092">
    <property type="component" value="Unassembled WGS sequence"/>
</dbReference>
<dbReference type="RefSeq" id="WP_081785688.1">
    <property type="nucleotide sequence ID" value="NZ_QBKU01000003.1"/>
</dbReference>
<keyword evidence="5" id="KW-0997">Cell inner membrane</keyword>
<feature type="domain" description="PAS" evidence="20">
    <location>
        <begin position="212"/>
        <end position="283"/>
    </location>
</feature>
<feature type="modified residue" description="Phosphohistidine" evidence="15">
    <location>
        <position position="791"/>
    </location>
</feature>
<evidence type="ECO:0000313" key="24">
    <source>
        <dbReference type="Proteomes" id="UP000244092"/>
    </source>
</evidence>
<evidence type="ECO:0000256" key="5">
    <source>
        <dbReference type="ARBA" id="ARBA00022519"/>
    </source>
</evidence>
<dbReference type="InterPro" id="IPR036890">
    <property type="entry name" value="HATPase_C_sf"/>
</dbReference>
<feature type="transmembrane region" description="Helical" evidence="17">
    <location>
        <begin position="12"/>
        <end position="30"/>
    </location>
</feature>
<dbReference type="CDD" id="cd16922">
    <property type="entry name" value="HATPase_EvgS-ArcB-TorS-like"/>
    <property type="match status" value="1"/>
</dbReference>
<keyword evidence="4" id="KW-1003">Cell membrane</keyword>
<dbReference type="CDD" id="cd00082">
    <property type="entry name" value="HisKA"/>
    <property type="match status" value="1"/>
</dbReference>
<organism evidence="23 24">
    <name type="scientific">Sulfitobacter mediterraneus</name>
    <dbReference type="NCBI Taxonomy" id="83219"/>
    <lineage>
        <taxon>Bacteria</taxon>
        <taxon>Pseudomonadati</taxon>
        <taxon>Pseudomonadota</taxon>
        <taxon>Alphaproteobacteria</taxon>
        <taxon>Rhodobacterales</taxon>
        <taxon>Roseobacteraceae</taxon>
        <taxon>Sulfitobacter</taxon>
    </lineage>
</organism>
<evidence type="ECO:0000259" key="20">
    <source>
        <dbReference type="PROSITE" id="PS50112"/>
    </source>
</evidence>
<dbReference type="CDD" id="cd17546">
    <property type="entry name" value="REC_hyHK_CKI1_RcsC-like"/>
    <property type="match status" value="1"/>
</dbReference>
<dbReference type="InterPro" id="IPR008207">
    <property type="entry name" value="Sig_transdc_His_kin_Hpt_dom"/>
</dbReference>
<keyword evidence="14 17" id="KW-0472">Membrane</keyword>
<dbReference type="EC" id="2.7.13.3" evidence="3"/>
<evidence type="ECO:0000256" key="9">
    <source>
        <dbReference type="ARBA" id="ARBA00022741"/>
    </source>
</evidence>
<sequence>MRVNTLRRNVPSIIIAISITALVVLFVLIGQKVNLLRDAPADNVTWGLSQVEVDLLTLRSTVLTATEQADADVAHIKRRFDNAYSRVSNLEKGLVFAAMREDAAFAETLADLQGAMDGLIPLIDGPDDALRAGLPDMLPVLDRLDQSARALALSGIALNSQSSDANRESFYQLLTIAAAITFALIVFLIVMSYLQVRQYRAFRRVSRDVEKANTRLNSSFQASLDAIVVADDQGIILEFNEAAEAVFGYTRQEAVGGQMADLIVPPHLRDAHLAGMQRFLDTKEPHLVGKGRIEIVAMRKSGEEFTVELAIGQADDPGGTIFISYLRDITKRLQSESDLKQARDDALQAERAKSNFLAVMSHEMRTPLNGIFGTIELMRKTKLEPNQTEYLDIAQQSGEILLNHVNDVLDITRIDAGELALSENVFNLRKFFENVIKTNEPTAISRGNQLVLQADSLDHLWVSADEQRLRQVAFNLISNALKFTDKGSVTLSAGATARDRTVDLTFKVADNGVGIPDQDQAKVFDRFFTQEKSYDRMASGTGLGLAICKQIIERMDGVISVESAVGQGSTFTVTVPLQTAQERSHDAAHHVPEAQRQNLSGAQILLVEDNEINRTIVREMLESEGALVTEAINGQEAVRVAGGDRFSAILMDISMPVMNGVDATRQIRSQVGLNKETPILALTAHAMAKEHEQFMDAGIQGCLNKPVSQSSLAFALSDVIGRIDAAQAPDHAPHHHGLVDADIFNGLKSVLKQEKLETLIHKFDAEVVKIMADLPAHLEADSLTALGDLCHRSVGSAGMMGALSFQAELRKLEQAARNGDVTAAQDAAQDVTEAWPQTRTALMNQL</sequence>
<feature type="modified residue" description="4-aspartylphosphate" evidence="16">
    <location>
        <position position="652"/>
    </location>
</feature>
<dbReference type="SUPFAM" id="SSF47384">
    <property type="entry name" value="Homodimeric domain of signal transducing histidine kinase"/>
    <property type="match status" value="1"/>
</dbReference>
<dbReference type="SUPFAM" id="SSF47226">
    <property type="entry name" value="Histidine-containing phosphotransfer domain, HPT domain"/>
    <property type="match status" value="1"/>
</dbReference>
<dbReference type="Gene3D" id="1.20.120.160">
    <property type="entry name" value="HPT domain"/>
    <property type="match status" value="1"/>
</dbReference>
<evidence type="ECO:0000256" key="12">
    <source>
        <dbReference type="ARBA" id="ARBA00022989"/>
    </source>
</evidence>
<dbReference type="Pfam" id="PF00512">
    <property type="entry name" value="HisKA"/>
    <property type="match status" value="1"/>
</dbReference>
<name>A0A2T6CGB1_9RHOB</name>
<dbReference type="Pfam" id="PF02518">
    <property type="entry name" value="HATPase_c"/>
    <property type="match status" value="1"/>
</dbReference>
<evidence type="ECO:0000256" key="4">
    <source>
        <dbReference type="ARBA" id="ARBA00022475"/>
    </source>
</evidence>
<dbReference type="InterPro" id="IPR003594">
    <property type="entry name" value="HATPase_dom"/>
</dbReference>
<feature type="domain" description="HPt" evidence="22">
    <location>
        <begin position="752"/>
        <end position="846"/>
    </location>
</feature>
<keyword evidence="9" id="KW-0547">Nucleotide-binding</keyword>
<keyword evidence="7" id="KW-0808">Transferase</keyword>
<dbReference type="InterPro" id="IPR005467">
    <property type="entry name" value="His_kinase_dom"/>
</dbReference>
<feature type="domain" description="Histidine kinase" evidence="18">
    <location>
        <begin position="359"/>
        <end position="579"/>
    </location>
</feature>
<dbReference type="Pfam" id="PF13426">
    <property type="entry name" value="PAS_9"/>
    <property type="match status" value="1"/>
</dbReference>
<evidence type="ECO:0000256" key="3">
    <source>
        <dbReference type="ARBA" id="ARBA00012438"/>
    </source>
</evidence>
<keyword evidence="12 17" id="KW-1133">Transmembrane helix</keyword>
<dbReference type="OrthoDB" id="9801651at2"/>
<evidence type="ECO:0000256" key="13">
    <source>
        <dbReference type="ARBA" id="ARBA00023012"/>
    </source>
</evidence>
<dbReference type="PROSITE" id="PS50113">
    <property type="entry name" value="PAC"/>
    <property type="match status" value="1"/>
</dbReference>
<dbReference type="SMART" id="SM00091">
    <property type="entry name" value="PAS"/>
    <property type="match status" value="1"/>
</dbReference>
<keyword evidence="13" id="KW-0902">Two-component regulatory system</keyword>